<dbReference type="EMBL" id="NILC01000023">
    <property type="protein sequence ID" value="TWL27511.1"/>
    <property type="molecule type" value="Genomic_DNA"/>
</dbReference>
<evidence type="ECO:0000313" key="3">
    <source>
        <dbReference type="EMBL" id="TWL27511.1"/>
    </source>
</evidence>
<gene>
    <name evidence="3" type="ORF">CHCC16736_2832</name>
    <name evidence="2" type="ORF">I6G80_04645</name>
</gene>
<dbReference type="GO" id="GO:0140359">
    <property type="term" value="F:ABC-type transporter activity"/>
    <property type="evidence" value="ECO:0007669"/>
    <property type="project" value="InterPro"/>
</dbReference>
<name>A0A1Y0XPX2_BACLI</name>
<dbReference type="Pfam" id="PF12679">
    <property type="entry name" value="ABC2_membrane_2"/>
    <property type="match status" value="1"/>
</dbReference>
<organism evidence="3 4">
    <name type="scientific">Bacillus licheniformis</name>
    <dbReference type="NCBI Taxonomy" id="1402"/>
    <lineage>
        <taxon>Bacteria</taxon>
        <taxon>Bacillati</taxon>
        <taxon>Bacillota</taxon>
        <taxon>Bacilli</taxon>
        <taxon>Bacillales</taxon>
        <taxon>Bacillaceae</taxon>
        <taxon>Bacillus</taxon>
    </lineage>
</organism>
<keyword evidence="1" id="KW-0812">Transmembrane</keyword>
<reference evidence="3 4" key="1">
    <citation type="submission" date="2019-06" db="EMBL/GenBank/DDBJ databases">
        <title>Genome sequence analysis of &gt;100 Bacillus licheniformis strains suggests intrinsic resistance to this species.</title>
        <authorList>
            <person name="Wels M."/>
            <person name="Siezen R.J."/>
            <person name="Johansen E."/>
            <person name="Stuer-Lauridsen B."/>
            <person name="Bjerre K."/>
            <person name="Nielsen B.K.K."/>
        </authorList>
    </citation>
    <scope>NUCLEOTIDE SEQUENCE [LARGE SCALE GENOMIC DNA]</scope>
    <source>
        <strain evidence="3 4">BAC-16736</strain>
    </source>
</reference>
<feature type="transmembrane region" description="Helical" evidence="1">
    <location>
        <begin position="206"/>
        <end position="227"/>
    </location>
</feature>
<dbReference type="OMA" id="CCALSVF"/>
<dbReference type="PANTHER" id="PTHR37305:SF1">
    <property type="entry name" value="MEMBRANE PROTEIN"/>
    <property type="match status" value="1"/>
</dbReference>
<dbReference type="EMBL" id="CP065647">
    <property type="protein sequence ID" value="QPR73559.1"/>
    <property type="molecule type" value="Genomic_DNA"/>
</dbReference>
<proteinExistence type="predicted"/>
<sequence>MRVLKNELYRLMVTKSTWIVLSLLLVMTIAVAWMVSNGEKEKETGNWKEQLTVQNAQYEREMRELSPAVPKYQFLKEEIAVNQYRLEHNLPPSAKYNVWTMLKELKPITTLIALIAIVLAANSIALEHSKGTIKFAIATPVKRWHYLLGKYLSILLNTVFMFAATLLFAFVLGYALLGLEGSQYYLSYRSGEVIKMSMLKFLALDYGAALLNIIVLATLAFMISVILRSAVVSVGLSLFVFFTGSAITQFLAAKFDWTKYTIFANSDLSQYIDGEPFIQDMTLSFSAAVIAVYFILFLAVSFWVFQKRDIVTS</sequence>
<dbReference type="GeneID" id="92859313"/>
<dbReference type="Proteomes" id="UP000595038">
    <property type="component" value="Chromosome"/>
</dbReference>
<evidence type="ECO:0000313" key="4">
    <source>
        <dbReference type="Proteomes" id="UP000435910"/>
    </source>
</evidence>
<feature type="transmembrane region" description="Helical" evidence="1">
    <location>
        <begin position="108"/>
        <end position="126"/>
    </location>
</feature>
<feature type="transmembrane region" description="Helical" evidence="1">
    <location>
        <begin position="234"/>
        <end position="253"/>
    </location>
</feature>
<dbReference type="AlphaFoldDB" id="A0A1Y0XPX2"/>
<accession>A0A1Y0XPX2</accession>
<reference evidence="2 5" key="2">
    <citation type="submission" date="2020-12" db="EMBL/GenBank/DDBJ databases">
        <title>FDA dAtabase for Regulatory Grade micrObial Sequences (FDA-ARGOS): Supporting development and validation of Infectious Disease Dx tests.</title>
        <authorList>
            <person name="Nelson B."/>
            <person name="Plummer A."/>
            <person name="Tallon L."/>
            <person name="Sadzewicz L."/>
            <person name="Zhao X."/>
            <person name="Boylan J."/>
            <person name="Ott S."/>
            <person name="Bowen H."/>
            <person name="Vavikolanu K."/>
            <person name="Mehta A."/>
            <person name="Aluvathingal J."/>
            <person name="Nadendla S."/>
            <person name="Myers T."/>
            <person name="Yan Y."/>
            <person name="Sichtig H."/>
        </authorList>
    </citation>
    <scope>NUCLEOTIDE SEQUENCE [LARGE SCALE GENOMIC DNA]</scope>
    <source>
        <strain evidence="2 5">FDAARGOS_923</strain>
    </source>
</reference>
<evidence type="ECO:0000256" key="1">
    <source>
        <dbReference type="SAM" id="Phobius"/>
    </source>
</evidence>
<feature type="transmembrane region" description="Helical" evidence="1">
    <location>
        <begin position="283"/>
        <end position="305"/>
    </location>
</feature>
<dbReference type="GO" id="GO:0005886">
    <property type="term" value="C:plasma membrane"/>
    <property type="evidence" value="ECO:0007669"/>
    <property type="project" value="UniProtKB-SubCell"/>
</dbReference>
<dbReference type="PANTHER" id="PTHR37305">
    <property type="entry name" value="INTEGRAL MEMBRANE PROTEIN-RELATED"/>
    <property type="match status" value="1"/>
</dbReference>
<dbReference type="RefSeq" id="WP_003186351.1">
    <property type="nucleotide sequence ID" value="NZ_BEXU01000002.1"/>
</dbReference>
<keyword evidence="1" id="KW-1133">Transmembrane helix</keyword>
<protein>
    <submittedName>
        <fullName evidence="2">ABC transporter permease subunit</fullName>
    </submittedName>
</protein>
<evidence type="ECO:0000313" key="5">
    <source>
        <dbReference type="Proteomes" id="UP000595038"/>
    </source>
</evidence>
<keyword evidence="1" id="KW-0472">Membrane</keyword>
<feature type="transmembrane region" description="Helical" evidence="1">
    <location>
        <begin position="151"/>
        <end position="177"/>
    </location>
</feature>
<evidence type="ECO:0000313" key="2">
    <source>
        <dbReference type="EMBL" id="QPR73559.1"/>
    </source>
</evidence>
<feature type="transmembrane region" description="Helical" evidence="1">
    <location>
        <begin position="12"/>
        <end position="35"/>
    </location>
</feature>
<dbReference type="Proteomes" id="UP000435910">
    <property type="component" value="Unassembled WGS sequence"/>
</dbReference>